<comment type="function">
    <text evidence="6">Catalyzes the 2'-O-methylation of the ribose of cytidine 1402 (C1402) in 16S rRNA.</text>
</comment>
<dbReference type="EMBL" id="DVMR01000078">
    <property type="protein sequence ID" value="HIU44641.1"/>
    <property type="molecule type" value="Genomic_DNA"/>
</dbReference>
<dbReference type="EC" id="2.1.1.198" evidence="6"/>
<comment type="catalytic activity">
    <reaction evidence="6">
        <text>cytidine(1402) in 16S rRNA + S-adenosyl-L-methionine = 2'-O-methylcytidine(1402) in 16S rRNA + S-adenosyl-L-homocysteine + H(+)</text>
        <dbReference type="Rhea" id="RHEA:42924"/>
        <dbReference type="Rhea" id="RHEA-COMP:10285"/>
        <dbReference type="Rhea" id="RHEA-COMP:10286"/>
        <dbReference type="ChEBI" id="CHEBI:15378"/>
        <dbReference type="ChEBI" id="CHEBI:57856"/>
        <dbReference type="ChEBI" id="CHEBI:59789"/>
        <dbReference type="ChEBI" id="CHEBI:74495"/>
        <dbReference type="ChEBI" id="CHEBI:82748"/>
        <dbReference type="EC" id="2.1.1.198"/>
    </reaction>
</comment>
<evidence type="ECO:0000256" key="3">
    <source>
        <dbReference type="ARBA" id="ARBA00022603"/>
    </source>
</evidence>
<evidence type="ECO:0000313" key="8">
    <source>
        <dbReference type="EMBL" id="HIU44641.1"/>
    </source>
</evidence>
<dbReference type="InterPro" id="IPR000878">
    <property type="entry name" value="4pyrrol_Mease"/>
</dbReference>
<evidence type="ECO:0000256" key="6">
    <source>
        <dbReference type="HAMAP-Rule" id="MF_01877"/>
    </source>
</evidence>
<reference evidence="8" key="2">
    <citation type="journal article" date="2021" name="PeerJ">
        <title>Extensive microbial diversity within the chicken gut microbiome revealed by metagenomics and culture.</title>
        <authorList>
            <person name="Gilroy R."/>
            <person name="Ravi A."/>
            <person name="Getino M."/>
            <person name="Pursley I."/>
            <person name="Horton D.L."/>
            <person name="Alikhan N.F."/>
            <person name="Baker D."/>
            <person name="Gharbi K."/>
            <person name="Hall N."/>
            <person name="Watson M."/>
            <person name="Adriaenssens E.M."/>
            <person name="Foster-Nyarko E."/>
            <person name="Jarju S."/>
            <person name="Secka A."/>
            <person name="Antonio M."/>
            <person name="Oren A."/>
            <person name="Chaudhuri R.R."/>
            <person name="La Ragione R."/>
            <person name="Hildebrand F."/>
            <person name="Pallen M.J."/>
        </authorList>
    </citation>
    <scope>NUCLEOTIDE SEQUENCE</scope>
    <source>
        <strain evidence="8">CHK191-8634</strain>
    </source>
</reference>
<dbReference type="Proteomes" id="UP000824073">
    <property type="component" value="Unassembled WGS sequence"/>
</dbReference>
<dbReference type="PANTHER" id="PTHR46111:SF1">
    <property type="entry name" value="RIBOSOMAL RNA SMALL SUBUNIT METHYLTRANSFERASE I"/>
    <property type="match status" value="1"/>
</dbReference>
<evidence type="ECO:0000256" key="2">
    <source>
        <dbReference type="ARBA" id="ARBA00022552"/>
    </source>
</evidence>
<dbReference type="CDD" id="cd11648">
    <property type="entry name" value="RsmI"/>
    <property type="match status" value="1"/>
</dbReference>
<dbReference type="InterPro" id="IPR014777">
    <property type="entry name" value="4pyrrole_Mease_sub1"/>
</dbReference>
<dbReference type="InterPro" id="IPR014776">
    <property type="entry name" value="4pyrrole_Mease_sub2"/>
</dbReference>
<dbReference type="GO" id="GO:0005737">
    <property type="term" value="C:cytoplasm"/>
    <property type="evidence" value="ECO:0007669"/>
    <property type="project" value="UniProtKB-SubCell"/>
</dbReference>
<keyword evidence="5 6" id="KW-0949">S-adenosyl-L-methionine</keyword>
<feature type="domain" description="Tetrapyrrole methylase" evidence="7">
    <location>
        <begin position="4"/>
        <end position="203"/>
    </location>
</feature>
<comment type="subcellular location">
    <subcellularLocation>
        <location evidence="6">Cytoplasm</location>
    </subcellularLocation>
</comment>
<accession>A0A9D1LML3</accession>
<dbReference type="PIRSF" id="PIRSF005917">
    <property type="entry name" value="MTase_YraL"/>
    <property type="match status" value="1"/>
</dbReference>
<dbReference type="InterPro" id="IPR008189">
    <property type="entry name" value="rRNA_ssu_MeTfrase_I"/>
</dbReference>
<evidence type="ECO:0000256" key="5">
    <source>
        <dbReference type="ARBA" id="ARBA00022691"/>
    </source>
</evidence>
<evidence type="ECO:0000259" key="7">
    <source>
        <dbReference type="Pfam" id="PF00590"/>
    </source>
</evidence>
<dbReference type="FunFam" id="3.40.1010.10:FF:000007">
    <property type="entry name" value="Ribosomal RNA small subunit methyltransferase I"/>
    <property type="match status" value="1"/>
</dbReference>
<comment type="similarity">
    <text evidence="6">Belongs to the methyltransferase superfamily. RsmI family.</text>
</comment>
<keyword evidence="4 6" id="KW-0808">Transferase</keyword>
<evidence type="ECO:0000313" key="9">
    <source>
        <dbReference type="Proteomes" id="UP000824073"/>
    </source>
</evidence>
<dbReference type="AlphaFoldDB" id="A0A9D1LML3"/>
<comment type="caution">
    <text evidence="8">The sequence shown here is derived from an EMBL/GenBank/DDBJ whole genome shotgun (WGS) entry which is preliminary data.</text>
</comment>
<proteinExistence type="inferred from homology"/>
<dbReference type="Gene3D" id="3.40.1010.10">
    <property type="entry name" value="Cobalt-precorrin-4 Transmethylase, Domain 1"/>
    <property type="match status" value="1"/>
</dbReference>
<protein>
    <recommendedName>
        <fullName evidence="6">Ribosomal RNA small subunit methyltransferase I</fullName>
        <ecNumber evidence="6">2.1.1.198</ecNumber>
    </recommendedName>
    <alternativeName>
        <fullName evidence="6">16S rRNA 2'-O-ribose C1402 methyltransferase</fullName>
    </alternativeName>
    <alternativeName>
        <fullName evidence="6">rRNA (cytidine-2'-O-)-methyltransferase RsmI</fullName>
    </alternativeName>
</protein>
<evidence type="ECO:0000256" key="1">
    <source>
        <dbReference type="ARBA" id="ARBA00022490"/>
    </source>
</evidence>
<evidence type="ECO:0000256" key="4">
    <source>
        <dbReference type="ARBA" id="ARBA00022679"/>
    </source>
</evidence>
<keyword evidence="1 6" id="KW-0963">Cytoplasm</keyword>
<dbReference type="SUPFAM" id="SSF53790">
    <property type="entry name" value="Tetrapyrrole methylase"/>
    <property type="match status" value="1"/>
</dbReference>
<dbReference type="GO" id="GO:0070677">
    <property type="term" value="F:rRNA (cytosine-2'-O-)-methyltransferase activity"/>
    <property type="evidence" value="ECO:0007669"/>
    <property type="project" value="UniProtKB-UniRule"/>
</dbReference>
<sequence>MPGKLYVVSTPIGNLGDLSPRALETLRTVDFIAAEDTRVGVKLLNHFGIKKPQVSYFEHNRRQKGELLARRMEAGESCALITDAGTPAVSDPGTDLVAICAERGIEVVSVPGCCAAVAALSISGMDCGRFTFEGFLSTSKKSRREHLSQLQDEKRTMVFYEAPHKLLRTLEDLLEVLGDRPVALCREITKLHEEVVRTTLSQAVQKYAETPPKGEFVLVVAGAQMPQDAGVPDDESLLAEVGGILTAEHCGLMAAVRQVASRYGISKNALYQKALRLYGRDA</sequence>
<dbReference type="FunFam" id="3.30.950.10:FF:000002">
    <property type="entry name" value="Ribosomal RNA small subunit methyltransferase I"/>
    <property type="match status" value="1"/>
</dbReference>
<reference evidence="8" key="1">
    <citation type="submission" date="2020-10" db="EMBL/GenBank/DDBJ databases">
        <authorList>
            <person name="Gilroy R."/>
        </authorList>
    </citation>
    <scope>NUCLEOTIDE SEQUENCE</scope>
    <source>
        <strain evidence="8">CHK191-8634</strain>
    </source>
</reference>
<organism evidence="8 9">
    <name type="scientific">Candidatus Ventrousia excrementavium</name>
    <dbReference type="NCBI Taxonomy" id="2840961"/>
    <lineage>
        <taxon>Bacteria</taxon>
        <taxon>Bacillati</taxon>
        <taxon>Bacillota</taxon>
        <taxon>Clostridia</taxon>
        <taxon>Eubacteriales</taxon>
        <taxon>Clostridiaceae</taxon>
        <taxon>Clostridiaceae incertae sedis</taxon>
        <taxon>Candidatus Ventrousia</taxon>
    </lineage>
</organism>
<dbReference type="Gene3D" id="3.30.950.10">
    <property type="entry name" value="Methyltransferase, Cobalt-precorrin-4 Transmethylase, Domain 2"/>
    <property type="match status" value="1"/>
</dbReference>
<gene>
    <name evidence="6 8" type="primary">rsmI</name>
    <name evidence="8" type="ORF">IAB67_10140</name>
</gene>
<name>A0A9D1LML3_9CLOT</name>
<keyword evidence="3 6" id="KW-0489">Methyltransferase</keyword>
<dbReference type="InterPro" id="IPR035996">
    <property type="entry name" value="4pyrrol_Methylase_sf"/>
</dbReference>
<dbReference type="HAMAP" id="MF_01877">
    <property type="entry name" value="16SrRNA_methyltr_I"/>
    <property type="match status" value="1"/>
</dbReference>
<dbReference type="PANTHER" id="PTHR46111">
    <property type="entry name" value="RIBOSOMAL RNA SMALL SUBUNIT METHYLTRANSFERASE I"/>
    <property type="match status" value="1"/>
</dbReference>
<dbReference type="Pfam" id="PF00590">
    <property type="entry name" value="TP_methylase"/>
    <property type="match status" value="1"/>
</dbReference>
<keyword evidence="2 6" id="KW-0698">rRNA processing</keyword>
<dbReference type="NCBIfam" id="TIGR00096">
    <property type="entry name" value="16S rRNA (cytidine(1402)-2'-O)-methyltransferase"/>
    <property type="match status" value="1"/>
</dbReference>